<keyword evidence="3" id="KW-0346">Stress response</keyword>
<protein>
    <recommendedName>
        <fullName evidence="1">Heat shock protein HspQ</fullName>
    </recommendedName>
</protein>
<evidence type="ECO:0000256" key="1">
    <source>
        <dbReference type="NCBIfam" id="TIGR02097"/>
    </source>
</evidence>
<organism evidence="3 4">
    <name type="scientific">Stratiformator vulcanicus</name>
    <dbReference type="NCBI Taxonomy" id="2527980"/>
    <lineage>
        <taxon>Bacteria</taxon>
        <taxon>Pseudomonadati</taxon>
        <taxon>Planctomycetota</taxon>
        <taxon>Planctomycetia</taxon>
        <taxon>Planctomycetales</taxon>
        <taxon>Planctomycetaceae</taxon>
        <taxon>Stratiformator</taxon>
    </lineage>
</organism>
<proteinExistence type="predicted"/>
<keyword evidence="4" id="KW-1185">Reference proteome</keyword>
<evidence type="ECO:0000313" key="4">
    <source>
        <dbReference type="Proteomes" id="UP000317318"/>
    </source>
</evidence>
<dbReference type="OrthoDB" id="9797680at2"/>
<dbReference type="InterPro" id="IPR036623">
    <property type="entry name" value="Hemimethylated_DNA-bd_sf"/>
</dbReference>
<dbReference type="Pfam" id="PF08755">
    <property type="entry name" value="YccV-like"/>
    <property type="match status" value="1"/>
</dbReference>
<dbReference type="InterPro" id="IPR011722">
    <property type="entry name" value="Hemimethylated_DNA-bd_dom"/>
</dbReference>
<reference evidence="3 4" key="1">
    <citation type="submission" date="2019-02" db="EMBL/GenBank/DDBJ databases">
        <title>Deep-cultivation of Planctomycetes and their phenomic and genomic characterization uncovers novel biology.</title>
        <authorList>
            <person name="Wiegand S."/>
            <person name="Jogler M."/>
            <person name="Boedeker C."/>
            <person name="Pinto D."/>
            <person name="Vollmers J."/>
            <person name="Rivas-Marin E."/>
            <person name="Kohn T."/>
            <person name="Peeters S.H."/>
            <person name="Heuer A."/>
            <person name="Rast P."/>
            <person name="Oberbeckmann S."/>
            <person name="Bunk B."/>
            <person name="Jeske O."/>
            <person name="Meyerdierks A."/>
            <person name="Storesund J.E."/>
            <person name="Kallscheuer N."/>
            <person name="Luecker S."/>
            <person name="Lage O.M."/>
            <person name="Pohl T."/>
            <person name="Merkel B.J."/>
            <person name="Hornburger P."/>
            <person name="Mueller R.-W."/>
            <person name="Bruemmer F."/>
            <person name="Labrenz M."/>
            <person name="Spormann A.M."/>
            <person name="Op den Camp H."/>
            <person name="Overmann J."/>
            <person name="Amann R."/>
            <person name="Jetten M.S.M."/>
            <person name="Mascher T."/>
            <person name="Medema M.H."/>
            <person name="Devos D.P."/>
            <person name="Kaster A.-K."/>
            <person name="Ovreas L."/>
            <person name="Rohde M."/>
            <person name="Galperin M.Y."/>
            <person name="Jogler C."/>
        </authorList>
    </citation>
    <scope>NUCLEOTIDE SEQUENCE [LARGE SCALE GENOMIC DNA]</scope>
    <source>
        <strain evidence="3 4">Pan189</strain>
    </source>
</reference>
<accession>A0A517R4G6</accession>
<dbReference type="InterPro" id="IPR053189">
    <property type="entry name" value="Clp_protease_adapter_ClpF"/>
</dbReference>
<dbReference type="RefSeq" id="WP_145364842.1">
    <property type="nucleotide sequence ID" value="NZ_CP036268.1"/>
</dbReference>
<name>A0A517R4G6_9PLAN</name>
<dbReference type="SMART" id="SM00992">
    <property type="entry name" value="YccV-like"/>
    <property type="match status" value="1"/>
</dbReference>
<evidence type="ECO:0000313" key="3">
    <source>
        <dbReference type="EMBL" id="QDT38761.1"/>
    </source>
</evidence>
<dbReference type="NCBIfam" id="TIGR02097">
    <property type="entry name" value="yccV"/>
    <property type="match status" value="1"/>
</dbReference>
<dbReference type="Gene3D" id="2.30.30.390">
    <property type="entry name" value="Hemimethylated DNA-binding domain"/>
    <property type="match status" value="1"/>
</dbReference>
<dbReference type="PANTHER" id="PTHR48439:SF1">
    <property type="entry name" value="HEMIMETHYLATED DNA-BINDING DOMAIN-CONTAINING PROTEIN"/>
    <property type="match status" value="1"/>
</dbReference>
<feature type="domain" description="Hemimethylated DNA-binding" evidence="2">
    <location>
        <begin position="17"/>
        <end position="112"/>
    </location>
</feature>
<sequence>MISVNTNFLVDPLPDRVPIFAVGHIVRHRRYGYRGVIVSVDGHCKADPAWYFANVTQPARDQPWYHVLVDGTSECTYPAEENLEMDDAGDPLAHPLIATYFDGFEYGRYHRNEEPWPGF</sequence>
<dbReference type="Proteomes" id="UP000317318">
    <property type="component" value="Chromosome"/>
</dbReference>
<dbReference type="GO" id="GO:0003677">
    <property type="term" value="F:DNA binding"/>
    <property type="evidence" value="ECO:0007669"/>
    <property type="project" value="UniProtKB-UniRule"/>
</dbReference>
<dbReference type="EMBL" id="CP036268">
    <property type="protein sequence ID" value="QDT38761.1"/>
    <property type="molecule type" value="Genomic_DNA"/>
</dbReference>
<evidence type="ECO:0000259" key="2">
    <source>
        <dbReference type="SMART" id="SM00992"/>
    </source>
</evidence>
<dbReference type="AlphaFoldDB" id="A0A517R4G6"/>
<dbReference type="PANTHER" id="PTHR48439">
    <property type="entry name" value="HEMIMETHYLATED DNA-BINDING DOMAIN-CONTAINING PROTEIN"/>
    <property type="match status" value="1"/>
</dbReference>
<dbReference type="SUPFAM" id="SSF141255">
    <property type="entry name" value="YccV-like"/>
    <property type="match status" value="1"/>
</dbReference>
<gene>
    <name evidence="3" type="primary">hspQ</name>
    <name evidence="3" type="ORF">Pan189_31590</name>
</gene>
<dbReference type="KEGG" id="svp:Pan189_31590"/>